<dbReference type="InterPro" id="IPR036397">
    <property type="entry name" value="RNaseH_sf"/>
</dbReference>
<keyword evidence="9" id="KW-0695">RNA-directed DNA polymerase</keyword>
<dbReference type="InterPro" id="IPR000477">
    <property type="entry name" value="RT_dom"/>
</dbReference>
<dbReference type="GO" id="GO:0003677">
    <property type="term" value="F:DNA binding"/>
    <property type="evidence" value="ECO:0007669"/>
    <property type="project" value="UniProtKB-KW"/>
</dbReference>
<reference evidence="19" key="2">
    <citation type="submission" date="2025-08" db="UniProtKB">
        <authorList>
            <consortium name="Ensembl"/>
        </authorList>
    </citation>
    <scope>IDENTIFICATION</scope>
</reference>
<reference evidence="19" key="1">
    <citation type="submission" date="2019-08" db="EMBL/GenBank/DDBJ databases">
        <title>Three high-quality genomes provides insights into domestication of ducks.</title>
        <authorList>
            <person name="Hou Z.C."/>
            <person name="Zhu F."/>
            <person name="Yin Z.T."/>
            <person name="Zhang F."/>
        </authorList>
    </citation>
    <scope>NUCLEOTIDE SEQUENCE [LARGE SCALE GENOMIC DNA]</scope>
</reference>
<keyword evidence="11" id="KW-0862">Zinc</keyword>
<evidence type="ECO:0000259" key="18">
    <source>
        <dbReference type="PROSITE" id="PS51027"/>
    </source>
</evidence>
<dbReference type="Pfam" id="PF00552">
    <property type="entry name" value="IN_DBD_C"/>
    <property type="match status" value="1"/>
</dbReference>
<keyword evidence="7" id="KW-0378">Hydrolase</keyword>
<dbReference type="Gene3D" id="3.30.420.10">
    <property type="entry name" value="Ribonuclease H-like superfamily/Ribonuclease H"/>
    <property type="match status" value="2"/>
</dbReference>
<evidence type="ECO:0000259" key="16">
    <source>
        <dbReference type="PROSITE" id="PS50879"/>
    </source>
</evidence>
<evidence type="ECO:0000256" key="13">
    <source>
        <dbReference type="SAM" id="MobiDB-lite"/>
    </source>
</evidence>
<dbReference type="InterPro" id="IPR043128">
    <property type="entry name" value="Rev_trsase/Diguanyl_cyclase"/>
</dbReference>
<organism evidence="19 20">
    <name type="scientific">Anas platyrhynchos</name>
    <name type="common">Mallard</name>
    <name type="synonym">Anas boschas</name>
    <dbReference type="NCBI Taxonomy" id="8839"/>
    <lineage>
        <taxon>Eukaryota</taxon>
        <taxon>Metazoa</taxon>
        <taxon>Chordata</taxon>
        <taxon>Craniata</taxon>
        <taxon>Vertebrata</taxon>
        <taxon>Euteleostomi</taxon>
        <taxon>Archelosauria</taxon>
        <taxon>Archosauria</taxon>
        <taxon>Dinosauria</taxon>
        <taxon>Saurischia</taxon>
        <taxon>Theropoda</taxon>
        <taxon>Coelurosauria</taxon>
        <taxon>Aves</taxon>
        <taxon>Neognathae</taxon>
        <taxon>Galloanserae</taxon>
        <taxon>Anseriformes</taxon>
        <taxon>Anatidae</taxon>
        <taxon>Anatinae</taxon>
        <taxon>Anas</taxon>
    </lineage>
</organism>
<keyword evidence="3" id="KW-0548">Nucleotidyltransferase</keyword>
<dbReference type="Pfam" id="PF02022">
    <property type="entry name" value="Integrase_Zn"/>
    <property type="match status" value="1"/>
</dbReference>
<dbReference type="GO" id="GO:0004523">
    <property type="term" value="F:RNA-DNA hybrid ribonuclease activity"/>
    <property type="evidence" value="ECO:0007669"/>
    <property type="project" value="InterPro"/>
</dbReference>
<dbReference type="InterPro" id="IPR001037">
    <property type="entry name" value="Integrase_C_retrovir"/>
</dbReference>
<dbReference type="InterPro" id="IPR017856">
    <property type="entry name" value="Integrase-like_N"/>
</dbReference>
<protein>
    <submittedName>
        <fullName evidence="19">Uncharacterized protein</fullName>
    </submittedName>
</protein>
<evidence type="ECO:0000256" key="7">
    <source>
        <dbReference type="ARBA" id="ARBA00022801"/>
    </source>
</evidence>
<dbReference type="Ensembl" id="ENSAPLT00020006778.1">
    <property type="protein sequence ID" value="ENSAPLP00020006310.1"/>
    <property type="gene ID" value="ENSAPLG00020004614.1"/>
</dbReference>
<name>A0A8B9R570_ANAPL</name>
<feature type="region of interest" description="Disordered" evidence="13">
    <location>
        <begin position="780"/>
        <end position="819"/>
    </location>
</feature>
<dbReference type="Gene3D" id="1.10.10.200">
    <property type="match status" value="1"/>
</dbReference>
<evidence type="ECO:0000259" key="17">
    <source>
        <dbReference type="PROSITE" id="PS50994"/>
    </source>
</evidence>
<dbReference type="SUPFAM" id="SSF46919">
    <property type="entry name" value="N-terminal Zn binding domain of HIV integrase"/>
    <property type="match status" value="1"/>
</dbReference>
<accession>A0A8B9R570</accession>
<keyword evidence="6" id="KW-0255">Endonuclease</keyword>
<feature type="domain" description="Reverse transcriptase" evidence="15">
    <location>
        <begin position="1"/>
        <end position="149"/>
    </location>
</feature>
<dbReference type="SUPFAM" id="SSF56672">
    <property type="entry name" value="DNA/RNA polymerases"/>
    <property type="match status" value="1"/>
</dbReference>
<dbReference type="InterPro" id="IPR003308">
    <property type="entry name" value="Integrase_Zn-bd_dom_N"/>
</dbReference>
<evidence type="ECO:0000256" key="12">
    <source>
        <dbReference type="PROSITE-ProRule" id="PRU00506"/>
    </source>
</evidence>
<keyword evidence="2" id="KW-0808">Transferase</keyword>
<dbReference type="PROSITE" id="PS50994">
    <property type="entry name" value="INTEGRASE"/>
    <property type="match status" value="1"/>
</dbReference>
<dbReference type="SUPFAM" id="SSF53098">
    <property type="entry name" value="Ribonuclease H-like"/>
    <property type="match status" value="1"/>
</dbReference>
<keyword evidence="11" id="KW-0863">Zinc-finger</keyword>
<dbReference type="InterPro" id="IPR012337">
    <property type="entry name" value="RNaseH-like_sf"/>
</dbReference>
<dbReference type="PANTHER" id="PTHR41694">
    <property type="entry name" value="ENDOGENOUS RETROVIRUS GROUP K MEMBER POL PROTEIN"/>
    <property type="match status" value="1"/>
</dbReference>
<keyword evidence="8" id="KW-0229">DNA integration</keyword>
<evidence type="ECO:0000256" key="4">
    <source>
        <dbReference type="ARBA" id="ARBA00022722"/>
    </source>
</evidence>
<dbReference type="PROSITE" id="PS51027">
    <property type="entry name" value="INTEGRASE_DBD"/>
    <property type="match status" value="1"/>
</dbReference>
<dbReference type="GO" id="GO:0035613">
    <property type="term" value="F:RNA stem-loop binding"/>
    <property type="evidence" value="ECO:0007669"/>
    <property type="project" value="TreeGrafter"/>
</dbReference>
<dbReference type="InterPro" id="IPR036862">
    <property type="entry name" value="Integrase_C_dom_sf_retrovir"/>
</dbReference>
<dbReference type="Gene3D" id="3.10.10.10">
    <property type="entry name" value="HIV Type 1 Reverse Transcriptase, subunit A, domain 1"/>
    <property type="match status" value="1"/>
</dbReference>
<dbReference type="InterPro" id="IPR001584">
    <property type="entry name" value="Integrase_cat-core"/>
</dbReference>
<evidence type="ECO:0000259" key="14">
    <source>
        <dbReference type="PROSITE" id="PS50876"/>
    </source>
</evidence>
<dbReference type="Gene3D" id="2.30.30.10">
    <property type="entry name" value="Integrase, C-terminal domain superfamily, retroviral"/>
    <property type="match status" value="1"/>
</dbReference>
<dbReference type="AlphaFoldDB" id="A0A8B9R570"/>
<keyword evidence="4" id="KW-0540">Nuclease</keyword>
<dbReference type="Gene3D" id="3.30.70.270">
    <property type="match status" value="2"/>
</dbReference>
<feature type="domain" description="RNase H type-1" evidence="16">
    <location>
        <begin position="372"/>
        <end position="509"/>
    </location>
</feature>
<comment type="similarity">
    <text evidence="1">Belongs to the beta type-B retroviral polymerase family. HERV class-II K(HML-2) pol subfamily.</text>
</comment>
<dbReference type="InterPro" id="IPR002156">
    <property type="entry name" value="RNaseH_domain"/>
</dbReference>
<keyword evidence="10" id="KW-0238">DNA-binding</keyword>
<feature type="compositionally biased region" description="Basic and acidic residues" evidence="13">
    <location>
        <begin position="783"/>
        <end position="797"/>
    </location>
</feature>
<dbReference type="PANTHER" id="PTHR41694:SF3">
    <property type="entry name" value="RNA-DIRECTED DNA POLYMERASE-RELATED"/>
    <property type="match status" value="1"/>
</dbReference>
<dbReference type="InterPro" id="IPR043502">
    <property type="entry name" value="DNA/RNA_pol_sf"/>
</dbReference>
<evidence type="ECO:0000256" key="9">
    <source>
        <dbReference type="ARBA" id="ARBA00022918"/>
    </source>
</evidence>
<dbReference type="PROSITE" id="PS50879">
    <property type="entry name" value="RNASE_H_1"/>
    <property type="match status" value="1"/>
</dbReference>
<dbReference type="SUPFAM" id="SSF50122">
    <property type="entry name" value="DNA-binding domain of retroviral integrase"/>
    <property type="match status" value="1"/>
</dbReference>
<evidence type="ECO:0000256" key="1">
    <source>
        <dbReference type="ARBA" id="ARBA00010879"/>
    </source>
</evidence>
<evidence type="ECO:0000256" key="11">
    <source>
        <dbReference type="PROSITE-ProRule" id="PRU00450"/>
    </source>
</evidence>
<evidence type="ECO:0000256" key="8">
    <source>
        <dbReference type="ARBA" id="ARBA00022908"/>
    </source>
</evidence>
<evidence type="ECO:0000256" key="10">
    <source>
        <dbReference type="ARBA" id="ARBA00023125"/>
    </source>
</evidence>
<proteinExistence type="inferred from homology"/>
<dbReference type="Pfam" id="PF00078">
    <property type="entry name" value="RVT_1"/>
    <property type="match status" value="1"/>
</dbReference>
<dbReference type="Proteomes" id="UP000694400">
    <property type="component" value="Chromosome 12"/>
</dbReference>
<feature type="DNA-binding region" description="Integrase-type" evidence="12">
    <location>
        <begin position="733"/>
        <end position="780"/>
    </location>
</feature>
<evidence type="ECO:0000256" key="5">
    <source>
        <dbReference type="ARBA" id="ARBA00022723"/>
    </source>
</evidence>
<evidence type="ECO:0000256" key="2">
    <source>
        <dbReference type="ARBA" id="ARBA00022679"/>
    </source>
</evidence>
<sequence>MYNMGALQPGLPNPAMIPEGWRLLIIDLKDCFFTIKLHESDKQRFAFTLPAINREGPDQRFEWTVLPQGMRNSPTLCQLYVDAALQPIRKQWDKTIIYHYMDDILLAQPSPFTLQQKSELTEQLKWAGLVIAPEKIQESSPWKYLGWQITETKIQPQKLTLTADIRTLNDAQKLMGDLQWLRPVVGIPNELLNALRPLLRGTDLATSVTVSEDQQKIIQDIASMITTHVTHRRIENQPLDLTILCGPQYLMGAITQQKIKAGEKGPVVRVLEWIAPPLQPRRTIQEKILTLAELIKRGRERILQIDGAPPNAIWLPIKPNDLEWFLRNSSDLQAALLQDGAEIIAKPLPSTTLAWMQNQNWLVIPKRSPIPLENAVTVFTDAGKRSRTAAITWKEEQTWRHQILQAQQKDSLQTLELFAVVWAFVKWKDAPLNVISDSLYVVGIVNRIEDASLRDVKNERLAELLISLQHAIEQRTEPYAMIHIRSHQWEEGLGEGNARADRLVASVTREVPLSPFCRAREAHAIFHQNAKGLAKAYRISRADAQAIVKSCPICSHHNAGAGLGTGVNPRGLKVNEVWQMDVTHIASFGRLKYLHVTIDTYSHMIWATPQSGERARDVRRHLTSCFAVMGVPETIKTDNGPAYTSGATKNFMDLWNIKHITGIPYSPTGQAIVERANGTLKQYLEKFKEITDARERIDKVLFVLNYLCIFGEDDEPPAIRHHLVDRKNNNQSMRVRYRDMKTGQWLGPVDVIYIGRGYVCVSSPTGPVWVPSRFVRPAVEEGTAERGPQHDREKNDQCDDAGLDTNGHQSTHHNKDQST</sequence>
<evidence type="ECO:0000259" key="15">
    <source>
        <dbReference type="PROSITE" id="PS50878"/>
    </source>
</evidence>
<dbReference type="Pfam" id="PF00665">
    <property type="entry name" value="rve"/>
    <property type="match status" value="1"/>
</dbReference>
<dbReference type="PROSITE" id="PS50876">
    <property type="entry name" value="ZF_INTEGRASE"/>
    <property type="match status" value="1"/>
</dbReference>
<dbReference type="Pfam" id="PF06817">
    <property type="entry name" value="RVT_thumb"/>
    <property type="match status" value="1"/>
</dbReference>
<evidence type="ECO:0000256" key="3">
    <source>
        <dbReference type="ARBA" id="ARBA00022695"/>
    </source>
</evidence>
<feature type="domain" description="Integrase-type" evidence="18">
    <location>
        <begin position="733"/>
        <end position="780"/>
    </location>
</feature>
<feature type="domain" description="Integrase catalytic" evidence="17">
    <location>
        <begin position="565"/>
        <end position="756"/>
    </location>
</feature>
<dbReference type="GO" id="GO:0015074">
    <property type="term" value="P:DNA integration"/>
    <property type="evidence" value="ECO:0007669"/>
    <property type="project" value="UniProtKB-KW"/>
</dbReference>
<evidence type="ECO:0000256" key="6">
    <source>
        <dbReference type="ARBA" id="ARBA00022759"/>
    </source>
</evidence>
<dbReference type="GO" id="GO:0003964">
    <property type="term" value="F:RNA-directed DNA polymerase activity"/>
    <property type="evidence" value="ECO:0007669"/>
    <property type="project" value="UniProtKB-KW"/>
</dbReference>
<evidence type="ECO:0000313" key="19">
    <source>
        <dbReference type="Ensembl" id="ENSAPLP00020006310.1"/>
    </source>
</evidence>
<keyword evidence="5" id="KW-0479">Metal-binding</keyword>
<reference evidence="19" key="3">
    <citation type="submission" date="2025-09" db="UniProtKB">
        <authorList>
            <consortium name="Ensembl"/>
        </authorList>
    </citation>
    <scope>IDENTIFICATION</scope>
</reference>
<dbReference type="GO" id="GO:0008270">
    <property type="term" value="F:zinc ion binding"/>
    <property type="evidence" value="ECO:0007669"/>
    <property type="project" value="UniProtKB-KW"/>
</dbReference>
<evidence type="ECO:0000313" key="20">
    <source>
        <dbReference type="Proteomes" id="UP000694400"/>
    </source>
</evidence>
<dbReference type="Pfam" id="PF00075">
    <property type="entry name" value="RNase_H"/>
    <property type="match status" value="1"/>
</dbReference>
<dbReference type="PROSITE" id="PS50878">
    <property type="entry name" value="RT_POL"/>
    <property type="match status" value="1"/>
</dbReference>
<dbReference type="InterPro" id="IPR010661">
    <property type="entry name" value="RVT_thumb"/>
</dbReference>
<feature type="domain" description="Integrase-type" evidence="14">
    <location>
        <begin position="514"/>
        <end position="555"/>
    </location>
</feature>